<feature type="signal peptide" evidence="3">
    <location>
        <begin position="1"/>
        <end position="24"/>
    </location>
</feature>
<keyword evidence="3" id="KW-0732">Signal</keyword>
<dbReference type="RefSeq" id="XP_009048970.1">
    <property type="nucleotide sequence ID" value="XM_009050722.1"/>
</dbReference>
<dbReference type="Proteomes" id="UP000030746">
    <property type="component" value="Unassembled WGS sequence"/>
</dbReference>
<dbReference type="Pfam" id="PF00024">
    <property type="entry name" value="PAN_1"/>
    <property type="match status" value="1"/>
</dbReference>
<dbReference type="InterPro" id="IPR003609">
    <property type="entry name" value="Pan_app"/>
</dbReference>
<dbReference type="OrthoDB" id="6480633at2759"/>
<keyword evidence="2" id="KW-0768">Sushi</keyword>
<keyword evidence="1" id="KW-1015">Disulfide bond</keyword>
<dbReference type="AlphaFoldDB" id="V4ASX7"/>
<dbReference type="EMBL" id="KB200750">
    <property type="protein sequence ID" value="ESP00353.1"/>
    <property type="molecule type" value="Genomic_DNA"/>
</dbReference>
<feature type="chain" id="PRO_5004717473" description="Sushi domain-containing protein" evidence="3">
    <location>
        <begin position="25"/>
        <end position="261"/>
    </location>
</feature>
<sequence length="261" mass="29265">MMVNANLMLMVVFLWAGTLPVASPKNYPFMLKRQTPDCEKYVLPINAMWEPTCDENKRYKCKKGYESIVQTTCENGGWILEPACEAVGCPQGEIITLSDDVTESSIVGGLFHFSCSVGFVETGTLRCEENGTWTEQKACQVVLKAVVNGNKMDERYRINNCTEECATTPKCGYTPGVHGICDLYRKPVIFIYYNTARVSECIQKCKDEPRCLTIFYESLLEKCYLYNTDFTTITNTDGLAVVNDEPGAIVEKSGFDFVNTP</sequence>
<dbReference type="CTD" id="20250797"/>
<reference evidence="5 6" key="1">
    <citation type="journal article" date="2013" name="Nature">
        <title>Insights into bilaterian evolution from three spiralian genomes.</title>
        <authorList>
            <person name="Simakov O."/>
            <person name="Marletaz F."/>
            <person name="Cho S.J."/>
            <person name="Edsinger-Gonzales E."/>
            <person name="Havlak P."/>
            <person name="Hellsten U."/>
            <person name="Kuo D.H."/>
            <person name="Larsson T."/>
            <person name="Lv J."/>
            <person name="Arendt D."/>
            <person name="Savage R."/>
            <person name="Osoegawa K."/>
            <person name="de Jong P."/>
            <person name="Grimwood J."/>
            <person name="Chapman J.A."/>
            <person name="Shapiro H."/>
            <person name="Aerts A."/>
            <person name="Otillar R.P."/>
            <person name="Terry A.Y."/>
            <person name="Boore J.L."/>
            <person name="Grigoriev I.V."/>
            <person name="Lindberg D.R."/>
            <person name="Seaver E.C."/>
            <person name="Weisblat D.A."/>
            <person name="Putnam N.H."/>
            <person name="Rokhsar D.S."/>
        </authorList>
    </citation>
    <scope>NUCLEOTIDE SEQUENCE [LARGE SCALE GENOMIC DNA]</scope>
</reference>
<dbReference type="KEGG" id="lgi:LOTGIDRAFT_238590"/>
<feature type="domain" description="Sushi" evidence="4">
    <location>
        <begin position="87"/>
        <end position="141"/>
    </location>
</feature>
<evidence type="ECO:0000256" key="1">
    <source>
        <dbReference type="ARBA" id="ARBA00023157"/>
    </source>
</evidence>
<comment type="caution">
    <text evidence="2">Lacks conserved residue(s) required for the propagation of feature annotation.</text>
</comment>
<evidence type="ECO:0000313" key="5">
    <source>
        <dbReference type="EMBL" id="ESP00353.1"/>
    </source>
</evidence>
<dbReference type="InterPro" id="IPR035976">
    <property type="entry name" value="Sushi/SCR/CCP_sf"/>
</dbReference>
<evidence type="ECO:0000256" key="3">
    <source>
        <dbReference type="SAM" id="SignalP"/>
    </source>
</evidence>
<evidence type="ECO:0000313" key="6">
    <source>
        <dbReference type="Proteomes" id="UP000030746"/>
    </source>
</evidence>
<organism evidence="5 6">
    <name type="scientific">Lottia gigantea</name>
    <name type="common">Giant owl limpet</name>
    <dbReference type="NCBI Taxonomy" id="225164"/>
    <lineage>
        <taxon>Eukaryota</taxon>
        <taxon>Metazoa</taxon>
        <taxon>Spiralia</taxon>
        <taxon>Lophotrochozoa</taxon>
        <taxon>Mollusca</taxon>
        <taxon>Gastropoda</taxon>
        <taxon>Patellogastropoda</taxon>
        <taxon>Lottioidea</taxon>
        <taxon>Lottiidae</taxon>
        <taxon>Lottia</taxon>
    </lineage>
</organism>
<proteinExistence type="predicted"/>
<name>V4ASX7_LOTGI</name>
<protein>
    <recommendedName>
        <fullName evidence="4">Sushi domain-containing protein</fullName>
    </recommendedName>
</protein>
<dbReference type="HOGENOM" id="CLU_077500_0_0_1"/>
<dbReference type="Gene3D" id="2.10.70.10">
    <property type="entry name" value="Complement Module, domain 1"/>
    <property type="match status" value="1"/>
</dbReference>
<gene>
    <name evidence="5" type="ORF">LOTGIDRAFT_238590</name>
</gene>
<dbReference type="GeneID" id="20250797"/>
<evidence type="ECO:0000259" key="4">
    <source>
        <dbReference type="PROSITE" id="PS50923"/>
    </source>
</evidence>
<dbReference type="PROSITE" id="PS50923">
    <property type="entry name" value="SUSHI"/>
    <property type="match status" value="1"/>
</dbReference>
<dbReference type="SUPFAM" id="SSF57535">
    <property type="entry name" value="Complement control module/SCR domain"/>
    <property type="match status" value="1"/>
</dbReference>
<dbReference type="InterPro" id="IPR000436">
    <property type="entry name" value="Sushi_SCR_CCP_dom"/>
</dbReference>
<evidence type="ECO:0000256" key="2">
    <source>
        <dbReference type="PROSITE-ProRule" id="PRU00302"/>
    </source>
</evidence>
<accession>V4ASX7</accession>
<keyword evidence="6" id="KW-1185">Reference proteome</keyword>